<dbReference type="InterPro" id="IPR001387">
    <property type="entry name" value="Cro/C1-type_HTH"/>
</dbReference>
<evidence type="ECO:0000313" key="3">
    <source>
        <dbReference type="Proteomes" id="UP000190989"/>
    </source>
</evidence>
<dbReference type="STRING" id="428990.SAMN06295987_1262"/>
<dbReference type="AlphaFoldDB" id="A0A1U6IYY2"/>
<dbReference type="PROSITE" id="PS50943">
    <property type="entry name" value="HTH_CROC1"/>
    <property type="match status" value="1"/>
</dbReference>
<evidence type="ECO:0000259" key="1">
    <source>
        <dbReference type="PROSITE" id="PS50943"/>
    </source>
</evidence>
<dbReference type="GO" id="GO:0003677">
    <property type="term" value="F:DNA binding"/>
    <property type="evidence" value="ECO:0007669"/>
    <property type="project" value="UniProtKB-KW"/>
</dbReference>
<dbReference type="InterPro" id="IPR010982">
    <property type="entry name" value="Lambda_DNA-bd_dom_sf"/>
</dbReference>
<keyword evidence="3" id="KW-1185">Reference proteome</keyword>
<accession>A0A1U6IYY2</accession>
<dbReference type="SMART" id="SM00530">
    <property type="entry name" value="HTH_XRE"/>
    <property type="match status" value="1"/>
</dbReference>
<sequence>MALVLKLKEARVEAGLSQNQVAEMLAMSLKAYQAWELGKTVPSLEELRTLAILFRTNVHALAGLDVRLTQGFGDNDADLMADENGFWGHVGIKLKRHDKVIWYPVSLRTSDTLRAGVNGAVDPEFLMPFATLDNRLVRLRLSQVSRLYLLGDGCNLPGDGSFPETCDALHGYSGHPLVVYEAMVALIEDQLTGSALSAGFDAAIVEHAQQVISASGLGGEEILAQIVHTRVIQANGEDYSFRSETDCVLEVDTMIDMVSADFLPFVDHDNGHEIYFREEDVVLLQLPISELLKAEDLAVAQIEAIDEVRH</sequence>
<feature type="domain" description="HTH cro/C1-type" evidence="1">
    <location>
        <begin position="7"/>
        <end position="61"/>
    </location>
</feature>
<proteinExistence type="predicted"/>
<protein>
    <submittedName>
        <fullName evidence="2">DNA-binding transcriptional regulator, XRE-family HTH domain</fullName>
    </submittedName>
</protein>
<dbReference type="Proteomes" id="UP000190989">
    <property type="component" value="Unassembled WGS sequence"/>
</dbReference>
<reference evidence="3" key="1">
    <citation type="submission" date="2017-02" db="EMBL/GenBank/DDBJ databases">
        <authorList>
            <person name="Varghese N."/>
            <person name="Submissions S."/>
        </authorList>
    </citation>
    <scope>NUCLEOTIDE SEQUENCE [LARGE SCALE GENOMIC DNA]</scope>
    <source>
        <strain evidence="3">SM117</strain>
    </source>
</reference>
<dbReference type="EMBL" id="FVZE01000026">
    <property type="protein sequence ID" value="SLK13223.1"/>
    <property type="molecule type" value="Genomic_DNA"/>
</dbReference>
<dbReference type="CDD" id="cd00093">
    <property type="entry name" value="HTH_XRE"/>
    <property type="match status" value="1"/>
</dbReference>
<gene>
    <name evidence="2" type="ORF">SAMN06295987_1262</name>
</gene>
<dbReference type="Pfam" id="PF01381">
    <property type="entry name" value="HTH_3"/>
    <property type="match status" value="1"/>
</dbReference>
<dbReference type="Gene3D" id="1.10.260.40">
    <property type="entry name" value="lambda repressor-like DNA-binding domains"/>
    <property type="match status" value="1"/>
</dbReference>
<organism evidence="2 3">
    <name type="scientific">Novosphingobium mathurense</name>
    <dbReference type="NCBI Taxonomy" id="428990"/>
    <lineage>
        <taxon>Bacteria</taxon>
        <taxon>Pseudomonadati</taxon>
        <taxon>Pseudomonadota</taxon>
        <taxon>Alphaproteobacteria</taxon>
        <taxon>Sphingomonadales</taxon>
        <taxon>Sphingomonadaceae</taxon>
        <taxon>Novosphingobium</taxon>
    </lineage>
</organism>
<name>A0A1U6IYY2_9SPHN</name>
<keyword evidence="2" id="KW-0238">DNA-binding</keyword>
<dbReference type="RefSeq" id="WP_176168183.1">
    <property type="nucleotide sequence ID" value="NZ_FVZE01000026.1"/>
</dbReference>
<dbReference type="SUPFAM" id="SSF47413">
    <property type="entry name" value="lambda repressor-like DNA-binding domains"/>
    <property type="match status" value="1"/>
</dbReference>
<evidence type="ECO:0000313" key="2">
    <source>
        <dbReference type="EMBL" id="SLK13223.1"/>
    </source>
</evidence>